<organism evidence="3 4">
    <name type="scientific">Reyranella soli</name>
    <dbReference type="NCBI Taxonomy" id="1230389"/>
    <lineage>
        <taxon>Bacteria</taxon>
        <taxon>Pseudomonadati</taxon>
        <taxon>Pseudomonadota</taxon>
        <taxon>Alphaproteobacteria</taxon>
        <taxon>Hyphomicrobiales</taxon>
        <taxon>Reyranellaceae</taxon>
        <taxon>Reyranella</taxon>
    </lineage>
</organism>
<evidence type="ECO:0000313" key="4">
    <source>
        <dbReference type="Proteomes" id="UP000321058"/>
    </source>
</evidence>
<keyword evidence="1" id="KW-0812">Transmembrane</keyword>
<dbReference type="Pfam" id="PF06568">
    <property type="entry name" value="YjiS-like"/>
    <property type="match status" value="1"/>
</dbReference>
<dbReference type="AlphaFoldDB" id="A0A512NIQ6"/>
<dbReference type="RefSeq" id="WP_170303450.1">
    <property type="nucleotide sequence ID" value="NZ_BKAJ01000111.1"/>
</dbReference>
<keyword evidence="1" id="KW-1133">Transmembrane helix</keyword>
<dbReference type="EMBL" id="BKAJ01000111">
    <property type="protein sequence ID" value="GEP58830.1"/>
    <property type="molecule type" value="Genomic_DNA"/>
</dbReference>
<accession>A0A512NIQ6</accession>
<proteinExistence type="predicted"/>
<dbReference type="Proteomes" id="UP000321058">
    <property type="component" value="Unassembled WGS sequence"/>
</dbReference>
<comment type="caution">
    <text evidence="3">The sequence shown here is derived from an EMBL/GenBank/DDBJ whole genome shotgun (WGS) entry which is preliminary data.</text>
</comment>
<sequence length="79" mass="8720">MSTLSSVREFARPATLSFSFGRAFALLAGGVVVGIEHVMTRAELARSRRQLAQLDERLLRDIGLDRATARLEATKGFWA</sequence>
<feature type="transmembrane region" description="Helical" evidence="1">
    <location>
        <begin position="20"/>
        <end position="39"/>
    </location>
</feature>
<reference evidence="3 4" key="1">
    <citation type="submission" date="2019-07" db="EMBL/GenBank/DDBJ databases">
        <title>Whole genome shotgun sequence of Reyranella soli NBRC 108950.</title>
        <authorList>
            <person name="Hosoyama A."/>
            <person name="Uohara A."/>
            <person name="Ohji S."/>
            <person name="Ichikawa N."/>
        </authorList>
    </citation>
    <scope>NUCLEOTIDE SEQUENCE [LARGE SCALE GENOMIC DNA]</scope>
    <source>
        <strain evidence="3 4">NBRC 108950</strain>
    </source>
</reference>
<evidence type="ECO:0000256" key="1">
    <source>
        <dbReference type="SAM" id="Phobius"/>
    </source>
</evidence>
<keyword evidence="4" id="KW-1185">Reference proteome</keyword>
<protein>
    <recommendedName>
        <fullName evidence="2">YjiS-like domain-containing protein</fullName>
    </recommendedName>
</protein>
<name>A0A512NIQ6_9HYPH</name>
<feature type="domain" description="YjiS-like" evidence="2">
    <location>
        <begin position="39"/>
        <end position="67"/>
    </location>
</feature>
<dbReference type="InterPro" id="IPR009506">
    <property type="entry name" value="YjiS-like"/>
</dbReference>
<evidence type="ECO:0000259" key="2">
    <source>
        <dbReference type="Pfam" id="PF06568"/>
    </source>
</evidence>
<gene>
    <name evidence="3" type="ORF">RSO01_59960</name>
</gene>
<evidence type="ECO:0000313" key="3">
    <source>
        <dbReference type="EMBL" id="GEP58830.1"/>
    </source>
</evidence>
<keyword evidence="1" id="KW-0472">Membrane</keyword>